<dbReference type="InterPro" id="IPR017735">
    <property type="entry name" value="T6SS_FHA"/>
</dbReference>
<gene>
    <name evidence="3" type="primary">tagH</name>
    <name evidence="3" type="ORF">FKG95_09725</name>
</gene>
<dbReference type="InterPro" id="IPR008984">
    <property type="entry name" value="SMAD_FHA_dom_sf"/>
</dbReference>
<dbReference type="SMART" id="SM00240">
    <property type="entry name" value="FHA"/>
    <property type="match status" value="1"/>
</dbReference>
<name>A0A545TT95_9PROT</name>
<sequence>MILRMTIVGDVKPPDPQDISHSFGSQGGRIGRGLSNEWALPDPHMSKNHCSVHFRDGTFSLTDTSTNGVFVNGSPERLERGTTVRMNDGDRLKIGDYEIKVEIDESAGPDDAVDDLDSFARVLGVGMGENLDPFEINSQQRDKAEDEAKLSGPGSGGLEPGAPGEGALDPLDALLDHSGPSARQEPSIAPLGTPSGGGIPEDDDLFSDLLPGGAGNDPLDSAAPEQDHVPPSQEFFQPPGVAGAQIPDDWDADDLLNPAPEPVEQSSSSAGDDAEPAAAPRVSPQAPPSASAPAANVAQPAMPASDSALLHAFLEGVGMTELDVPEAAKEEMMRRVGETYRDLVRGLVEVLKARQTIKNEFRLDQTMIRAEANNPLKFTVNIEDALQAMLGGTSRGYLTPRQAVDQGFSDIKAHQIAVMAGMQVALKALLMRFDPKELEDRMREDSVLDKVLPGSKKARHWELFTKLYAEIAKEAEDDFHGLFGREFARAYEEQAKKV</sequence>
<reference evidence="3 4" key="1">
    <citation type="submission" date="2019-06" db="EMBL/GenBank/DDBJ databases">
        <title>Whole genome sequence for Rhodospirillaceae sp. R148.</title>
        <authorList>
            <person name="Wang G."/>
        </authorList>
    </citation>
    <scope>NUCLEOTIDE SEQUENCE [LARGE SCALE GENOMIC DNA]</scope>
    <source>
        <strain evidence="3 4">R148</strain>
    </source>
</reference>
<proteinExistence type="predicted"/>
<dbReference type="EMBL" id="VHSH01000003">
    <property type="protein sequence ID" value="TQV80447.1"/>
    <property type="molecule type" value="Genomic_DNA"/>
</dbReference>
<dbReference type="PROSITE" id="PS50006">
    <property type="entry name" value="FHA_DOMAIN"/>
    <property type="match status" value="1"/>
</dbReference>
<evidence type="ECO:0000256" key="1">
    <source>
        <dbReference type="SAM" id="MobiDB-lite"/>
    </source>
</evidence>
<feature type="compositionally biased region" description="Low complexity" evidence="1">
    <location>
        <begin position="276"/>
        <end position="299"/>
    </location>
</feature>
<dbReference type="NCBIfam" id="TIGR03354">
    <property type="entry name" value="VI_FHA"/>
    <property type="match status" value="1"/>
</dbReference>
<comment type="caution">
    <text evidence="3">The sequence shown here is derived from an EMBL/GenBank/DDBJ whole genome shotgun (WGS) entry which is preliminary data.</text>
</comment>
<dbReference type="SUPFAM" id="SSF49879">
    <property type="entry name" value="SMAD/FHA domain"/>
    <property type="match status" value="1"/>
</dbReference>
<keyword evidence="4" id="KW-1185">Reference proteome</keyword>
<dbReference type="Pfam" id="PF20232">
    <property type="entry name" value="T6SS_FHA_C"/>
    <property type="match status" value="1"/>
</dbReference>
<feature type="region of interest" description="Disordered" evidence="1">
    <location>
        <begin position="139"/>
        <end position="299"/>
    </location>
</feature>
<feature type="compositionally biased region" description="Basic and acidic residues" evidence="1">
    <location>
        <begin position="140"/>
        <end position="149"/>
    </location>
</feature>
<dbReference type="InterPro" id="IPR046883">
    <property type="entry name" value="T6SS_FHA_C"/>
</dbReference>
<dbReference type="Gene3D" id="2.60.200.20">
    <property type="match status" value="1"/>
</dbReference>
<accession>A0A545TT95</accession>
<dbReference type="Pfam" id="PF00498">
    <property type="entry name" value="FHA"/>
    <property type="match status" value="1"/>
</dbReference>
<dbReference type="AlphaFoldDB" id="A0A545TT95"/>
<organism evidence="3 4">
    <name type="scientific">Denitrobaculum tricleocarpae</name>
    <dbReference type="NCBI Taxonomy" id="2591009"/>
    <lineage>
        <taxon>Bacteria</taxon>
        <taxon>Pseudomonadati</taxon>
        <taxon>Pseudomonadota</taxon>
        <taxon>Alphaproteobacteria</taxon>
        <taxon>Rhodospirillales</taxon>
        <taxon>Rhodospirillaceae</taxon>
        <taxon>Denitrobaculum</taxon>
    </lineage>
</organism>
<dbReference type="RefSeq" id="WP_142896161.1">
    <property type="nucleotide sequence ID" value="NZ_ML660054.1"/>
</dbReference>
<dbReference type="OrthoDB" id="273564at2"/>
<dbReference type="InterPro" id="IPR000253">
    <property type="entry name" value="FHA_dom"/>
</dbReference>
<dbReference type="CDD" id="cd00060">
    <property type="entry name" value="FHA"/>
    <property type="match status" value="1"/>
</dbReference>
<evidence type="ECO:0000313" key="3">
    <source>
        <dbReference type="EMBL" id="TQV80447.1"/>
    </source>
</evidence>
<evidence type="ECO:0000313" key="4">
    <source>
        <dbReference type="Proteomes" id="UP000315252"/>
    </source>
</evidence>
<dbReference type="Proteomes" id="UP000315252">
    <property type="component" value="Unassembled WGS sequence"/>
</dbReference>
<protein>
    <submittedName>
        <fullName evidence="3">Type VI secretion system-associated FHA domain protein TagH</fullName>
    </submittedName>
</protein>
<evidence type="ECO:0000259" key="2">
    <source>
        <dbReference type="PROSITE" id="PS50006"/>
    </source>
</evidence>
<feature type="domain" description="FHA" evidence="2">
    <location>
        <begin position="28"/>
        <end position="76"/>
    </location>
</feature>